<evidence type="ECO:0000313" key="10">
    <source>
        <dbReference type="EMBL" id="POS85789.1"/>
    </source>
</evidence>
<keyword evidence="8" id="KW-0539">Nucleus</keyword>
<dbReference type="InterPro" id="IPR027417">
    <property type="entry name" value="P-loop_NTPase"/>
</dbReference>
<comment type="caution">
    <text evidence="10">The sequence shown here is derived from an EMBL/GenBank/DDBJ whole genome shotgun (WGS) entry which is preliminary data.</text>
</comment>
<dbReference type="Gene3D" id="3.40.50.300">
    <property type="entry name" value="P-loop containing nucleotide triphosphate hydrolases"/>
    <property type="match status" value="1"/>
</dbReference>
<keyword evidence="6" id="KW-0963">Cytoplasm</keyword>
<name>A0A2S4PUU0_9PEZI</name>
<evidence type="ECO:0000256" key="6">
    <source>
        <dbReference type="ARBA" id="ARBA00022490"/>
    </source>
</evidence>
<proteinExistence type="inferred from homology"/>
<evidence type="ECO:0000256" key="7">
    <source>
        <dbReference type="ARBA" id="ARBA00022694"/>
    </source>
</evidence>
<dbReference type="GO" id="GO:0033588">
    <property type="term" value="C:elongator holoenzyme complex"/>
    <property type="evidence" value="ECO:0007669"/>
    <property type="project" value="InterPro"/>
</dbReference>
<evidence type="ECO:0000256" key="1">
    <source>
        <dbReference type="ARBA" id="ARBA00004123"/>
    </source>
</evidence>
<keyword evidence="11" id="KW-1185">Reference proteome</keyword>
<dbReference type="GO" id="GO:0008023">
    <property type="term" value="C:transcription elongation factor complex"/>
    <property type="evidence" value="ECO:0007669"/>
    <property type="project" value="TreeGrafter"/>
</dbReference>
<comment type="subcellular location">
    <subcellularLocation>
        <location evidence="2">Cytoplasm</location>
    </subcellularLocation>
    <subcellularLocation>
        <location evidence="1">Nucleus</location>
    </subcellularLocation>
</comment>
<gene>
    <name evidence="10" type="ORF">EPUL_003389</name>
</gene>
<evidence type="ECO:0000313" key="11">
    <source>
        <dbReference type="Proteomes" id="UP000237438"/>
    </source>
</evidence>
<protein>
    <recommendedName>
        <fullName evidence="5">Elongator complex protein 4</fullName>
    </recommendedName>
</protein>
<comment type="pathway">
    <text evidence="3">tRNA modification; 5-methoxycarbonylmethyl-2-thiouridine-tRNA biosynthesis.</text>
</comment>
<evidence type="ECO:0000256" key="5">
    <source>
        <dbReference type="ARBA" id="ARBA00020265"/>
    </source>
</evidence>
<reference evidence="10 11" key="1">
    <citation type="submission" date="2017-10" db="EMBL/GenBank/DDBJ databases">
        <title>Development of genomic resources for the powdery mildew, Erysiphe pulchra.</title>
        <authorList>
            <person name="Wadl P.A."/>
            <person name="Mack B.M."/>
            <person name="Moore G."/>
            <person name="Beltz S.B."/>
        </authorList>
    </citation>
    <scope>NUCLEOTIDE SEQUENCE [LARGE SCALE GENOMIC DNA]</scope>
    <source>
        <strain evidence="10">Cflorida</strain>
    </source>
</reference>
<evidence type="ECO:0000256" key="9">
    <source>
        <dbReference type="SAM" id="MobiDB-lite"/>
    </source>
</evidence>
<evidence type="ECO:0000256" key="2">
    <source>
        <dbReference type="ARBA" id="ARBA00004496"/>
    </source>
</evidence>
<dbReference type="GO" id="GO:0002098">
    <property type="term" value="P:tRNA wobble uridine modification"/>
    <property type="evidence" value="ECO:0007669"/>
    <property type="project" value="InterPro"/>
</dbReference>
<dbReference type="OrthoDB" id="289162at2759"/>
<dbReference type="PANTHER" id="PTHR12896">
    <property type="entry name" value="PAX6 NEIGHBOR PROTEIN PAXNEB"/>
    <property type="match status" value="1"/>
</dbReference>
<comment type="similarity">
    <text evidence="4">Belongs to the ELP4 family.</text>
</comment>
<dbReference type="Proteomes" id="UP000237438">
    <property type="component" value="Unassembled WGS sequence"/>
</dbReference>
<keyword evidence="7" id="KW-0819">tRNA processing</keyword>
<feature type="region of interest" description="Disordered" evidence="9">
    <location>
        <begin position="26"/>
        <end position="45"/>
    </location>
</feature>
<dbReference type="STRING" id="225359.A0A2S4PUU0"/>
<dbReference type="Pfam" id="PF05625">
    <property type="entry name" value="PAXNEB"/>
    <property type="match status" value="1"/>
</dbReference>
<dbReference type="PANTHER" id="PTHR12896:SF1">
    <property type="entry name" value="ELONGATOR COMPLEX PROTEIN 4"/>
    <property type="match status" value="1"/>
</dbReference>
<organism evidence="10 11">
    <name type="scientific">Erysiphe pulchra</name>
    <dbReference type="NCBI Taxonomy" id="225359"/>
    <lineage>
        <taxon>Eukaryota</taxon>
        <taxon>Fungi</taxon>
        <taxon>Dikarya</taxon>
        <taxon>Ascomycota</taxon>
        <taxon>Pezizomycotina</taxon>
        <taxon>Leotiomycetes</taxon>
        <taxon>Erysiphales</taxon>
        <taxon>Erysiphaceae</taxon>
        <taxon>Erysiphe</taxon>
    </lineage>
</organism>
<sequence length="386" mass="42001">MSFKVRRQPLSGQTKIVTSIKATTSKSTLPSGVRPSPLDGRPVTSTGTRSLDSLLAGHVGLALGNLLLIEETGTTDFAGCLLKYYAAEGVVQGHLVHVLGLNEVWGTELPGIAAEKKISKKAPETASIDKMKIAWRYERLGEFGAEARERSVAPQGDSTASIFCHDFDLSQRLPISNYSNIKFVPSPNIKDSHCPTSPFSFFLSYLLTQLKNSSSDTIHRVVIPSLLSPLFYPAEFCNPQNILQFFHALRALLRKYSSQITAIITIPLTLYPRDTGLTRWMELLSDGVLELVPLSSAVSTTLSSEVKSVRDETPQGILKVHKLPIFHEKGGGNIVGGLSRVGDNLAFTLSRRKGLIIKPFSLPPIGGDLEANTAGFEKGKSPDIQF</sequence>
<evidence type="ECO:0000256" key="8">
    <source>
        <dbReference type="ARBA" id="ARBA00023242"/>
    </source>
</evidence>
<dbReference type="UniPathway" id="UPA00988"/>
<dbReference type="CDD" id="cd19494">
    <property type="entry name" value="Elp4"/>
    <property type="match status" value="1"/>
</dbReference>
<dbReference type="GO" id="GO:0005737">
    <property type="term" value="C:cytoplasm"/>
    <property type="evidence" value="ECO:0007669"/>
    <property type="project" value="UniProtKB-SubCell"/>
</dbReference>
<evidence type="ECO:0000256" key="3">
    <source>
        <dbReference type="ARBA" id="ARBA00005043"/>
    </source>
</evidence>
<evidence type="ECO:0000256" key="4">
    <source>
        <dbReference type="ARBA" id="ARBA00007573"/>
    </source>
</evidence>
<dbReference type="InterPro" id="IPR008728">
    <property type="entry name" value="Elongator_complex_protein_4"/>
</dbReference>
<dbReference type="AlphaFoldDB" id="A0A2S4PUU0"/>
<accession>A0A2S4PUU0</accession>
<dbReference type="EMBL" id="PEDP01000498">
    <property type="protein sequence ID" value="POS85789.1"/>
    <property type="molecule type" value="Genomic_DNA"/>
</dbReference>